<dbReference type="Proteomes" id="UP000291562">
    <property type="component" value="Chromosome"/>
</dbReference>
<dbReference type="OrthoDB" id="9803036at2"/>
<dbReference type="PANTHER" id="PTHR13061:SF56">
    <property type="entry name" value="PROTEIN YRDA"/>
    <property type="match status" value="1"/>
</dbReference>
<dbReference type="InterPro" id="IPR011004">
    <property type="entry name" value="Trimer_LpxA-like_sf"/>
</dbReference>
<reference evidence="1 2" key="1">
    <citation type="submission" date="2019-01" db="EMBL/GenBank/DDBJ databases">
        <title>Pseudolysobacter antarctica gen. nov., sp. nov., isolated from Fildes Peninsula, Antarctica.</title>
        <authorList>
            <person name="Wei Z."/>
            <person name="Peng F."/>
        </authorList>
    </citation>
    <scope>NUCLEOTIDE SEQUENCE [LARGE SCALE GENOMIC DNA]</scope>
    <source>
        <strain evidence="1 2">AQ6-296</strain>
    </source>
</reference>
<dbReference type="InterPro" id="IPR047324">
    <property type="entry name" value="LbH_gamma_CA-like"/>
</dbReference>
<keyword evidence="2" id="KW-1185">Reference proteome</keyword>
<accession>A0A411HPF4</accession>
<dbReference type="AlphaFoldDB" id="A0A411HPF4"/>
<dbReference type="InterPro" id="IPR001451">
    <property type="entry name" value="Hexapep"/>
</dbReference>
<dbReference type="PANTHER" id="PTHR13061">
    <property type="entry name" value="DYNACTIN SUBUNIT P25"/>
    <property type="match status" value="1"/>
</dbReference>
<evidence type="ECO:0000313" key="2">
    <source>
        <dbReference type="Proteomes" id="UP000291562"/>
    </source>
</evidence>
<dbReference type="EMBL" id="CP035704">
    <property type="protein sequence ID" value="QBB72354.1"/>
    <property type="molecule type" value="Genomic_DNA"/>
</dbReference>
<dbReference type="CDD" id="cd04645">
    <property type="entry name" value="LbH_gamma_CA_like"/>
    <property type="match status" value="1"/>
</dbReference>
<dbReference type="RefSeq" id="WP_129836237.1">
    <property type="nucleotide sequence ID" value="NZ_CP035704.1"/>
</dbReference>
<gene>
    <name evidence="1" type="ORF">ELE36_19370</name>
</gene>
<sequence length="177" mass="18856">MNLRAYRGQLPRLGKNVYIDSSAVLVGDIELDDDVSIWPCVAARGDVNFIRIGARSNIQDGCVLHVTHDGPFTPGGKPLLIGADVTVGHGAILHGCTIEDACLIGMGARVLDGAVVKKNAFIGAGAVVSPGKIIGEGELWLGNPARFARKLTERELEQLHYSAAHYVRLKDEYLAAG</sequence>
<dbReference type="Pfam" id="PF00132">
    <property type="entry name" value="Hexapep"/>
    <property type="match status" value="1"/>
</dbReference>
<dbReference type="Gene3D" id="2.160.10.10">
    <property type="entry name" value="Hexapeptide repeat proteins"/>
    <property type="match status" value="1"/>
</dbReference>
<protein>
    <submittedName>
        <fullName evidence="1">Gamma carbonic anhydrase family protein</fullName>
    </submittedName>
</protein>
<dbReference type="KEGG" id="xbc:ELE36_19370"/>
<evidence type="ECO:0000313" key="1">
    <source>
        <dbReference type="EMBL" id="QBB72354.1"/>
    </source>
</evidence>
<dbReference type="SUPFAM" id="SSF51161">
    <property type="entry name" value="Trimeric LpxA-like enzymes"/>
    <property type="match status" value="1"/>
</dbReference>
<organism evidence="1 2">
    <name type="scientific">Pseudolysobacter antarcticus</name>
    <dbReference type="NCBI Taxonomy" id="2511995"/>
    <lineage>
        <taxon>Bacteria</taxon>
        <taxon>Pseudomonadati</taxon>
        <taxon>Pseudomonadota</taxon>
        <taxon>Gammaproteobacteria</taxon>
        <taxon>Lysobacterales</taxon>
        <taxon>Rhodanobacteraceae</taxon>
        <taxon>Pseudolysobacter</taxon>
    </lineage>
</organism>
<name>A0A411HPF4_9GAMM</name>
<dbReference type="InterPro" id="IPR050484">
    <property type="entry name" value="Transf_Hexapept/Carb_Anhydrase"/>
</dbReference>
<proteinExistence type="predicted"/>